<gene>
    <name evidence="2" type="ORF">SAMN04489793_0447</name>
</gene>
<dbReference type="SUPFAM" id="SSF53448">
    <property type="entry name" value="Nucleotide-diphospho-sugar transferases"/>
    <property type="match status" value="1"/>
</dbReference>
<reference evidence="3" key="1">
    <citation type="submission" date="2016-10" db="EMBL/GenBank/DDBJ databases">
        <authorList>
            <person name="Varghese N."/>
            <person name="Submissions S."/>
        </authorList>
    </citation>
    <scope>NUCLEOTIDE SEQUENCE [LARGE SCALE GENOMIC DNA]</scope>
    <source>
        <strain evidence="3">DSM 44234</strain>
    </source>
</reference>
<dbReference type="RefSeq" id="WP_074850314.1">
    <property type="nucleotide sequence ID" value="NZ_CBDRGN010000005.1"/>
</dbReference>
<dbReference type="OrthoDB" id="9802632at2"/>
<sequence>MAESTLTVVVPAYNEDEVIEECLERLLAEGSEIDEIIVVDNNSTDRTVALVEATAAANPVVKLIRETRQGLVWARNAGLDAATSSVIARIDADTVVAPGWARRLRTFFDTDDGRGFDVVSTLGEFRGLPGRRFQSALNKWNDPFGRNEKRAQRVSYCFGPSMAFRAETWRRIRPHVAMRRDVFEDVDIALCVQDSGGECALIRDVVVEVSPRRFYTGVGSYATYAAYLPRTFWIHGRRGTATWLTVALPLTVGFHAARLAVLRGTGDGGFALRNVFRSTGAERERP</sequence>
<dbReference type="Pfam" id="PF00535">
    <property type="entry name" value="Glycos_transf_2"/>
    <property type="match status" value="1"/>
</dbReference>
<dbReference type="Proteomes" id="UP000182241">
    <property type="component" value="Unassembled WGS sequence"/>
</dbReference>
<dbReference type="InterPro" id="IPR001173">
    <property type="entry name" value="Glyco_trans_2-like"/>
</dbReference>
<keyword evidence="3" id="KW-1185">Reference proteome</keyword>
<feature type="domain" description="Glycosyltransferase 2-like" evidence="1">
    <location>
        <begin position="7"/>
        <end position="165"/>
    </location>
</feature>
<keyword evidence="2" id="KW-0808">Transferase</keyword>
<dbReference type="STRING" id="57704.SAMN04489793_0447"/>
<dbReference type="AlphaFoldDB" id="A0A1H4L3P9"/>
<proteinExistence type="predicted"/>
<dbReference type="GO" id="GO:0016740">
    <property type="term" value="F:transferase activity"/>
    <property type="evidence" value="ECO:0007669"/>
    <property type="project" value="UniProtKB-KW"/>
</dbReference>
<evidence type="ECO:0000313" key="2">
    <source>
        <dbReference type="EMBL" id="SEB65384.1"/>
    </source>
</evidence>
<evidence type="ECO:0000313" key="3">
    <source>
        <dbReference type="Proteomes" id="UP000182241"/>
    </source>
</evidence>
<dbReference type="EMBL" id="FNSA01000003">
    <property type="protein sequence ID" value="SEB65384.1"/>
    <property type="molecule type" value="Genomic_DNA"/>
</dbReference>
<dbReference type="PANTHER" id="PTHR43685">
    <property type="entry name" value="GLYCOSYLTRANSFERASE"/>
    <property type="match status" value="1"/>
</dbReference>
<dbReference type="Gene3D" id="3.90.550.10">
    <property type="entry name" value="Spore Coat Polysaccharide Biosynthesis Protein SpsA, Chain A"/>
    <property type="match status" value="1"/>
</dbReference>
<dbReference type="InterPro" id="IPR029044">
    <property type="entry name" value="Nucleotide-diphossugar_trans"/>
</dbReference>
<dbReference type="InterPro" id="IPR050834">
    <property type="entry name" value="Glycosyltransf_2"/>
</dbReference>
<organism evidence="2 3">
    <name type="scientific">Tsukamurella tyrosinosolvens</name>
    <dbReference type="NCBI Taxonomy" id="57704"/>
    <lineage>
        <taxon>Bacteria</taxon>
        <taxon>Bacillati</taxon>
        <taxon>Actinomycetota</taxon>
        <taxon>Actinomycetes</taxon>
        <taxon>Mycobacteriales</taxon>
        <taxon>Tsukamurellaceae</taxon>
        <taxon>Tsukamurella</taxon>
    </lineage>
</organism>
<evidence type="ECO:0000259" key="1">
    <source>
        <dbReference type="Pfam" id="PF00535"/>
    </source>
</evidence>
<dbReference type="CDD" id="cd00761">
    <property type="entry name" value="Glyco_tranf_GTA_type"/>
    <property type="match status" value="1"/>
</dbReference>
<name>A0A1H4L3P9_TSUTY</name>
<accession>A0A1H4L3P9</accession>
<dbReference type="PANTHER" id="PTHR43685:SF3">
    <property type="entry name" value="SLR2126 PROTEIN"/>
    <property type="match status" value="1"/>
</dbReference>
<protein>
    <submittedName>
        <fullName evidence="2">Glycosyl transferase family 2</fullName>
    </submittedName>
</protein>